<evidence type="ECO:0000256" key="2">
    <source>
        <dbReference type="ARBA" id="ARBA00009116"/>
    </source>
</evidence>
<dbReference type="Proteomes" id="UP001249851">
    <property type="component" value="Unassembled WGS sequence"/>
</dbReference>
<dbReference type="GO" id="GO:0033615">
    <property type="term" value="P:mitochondrial proton-transporting ATP synthase complex assembly"/>
    <property type="evidence" value="ECO:0007669"/>
    <property type="project" value="TreeGrafter"/>
</dbReference>
<evidence type="ECO:0000256" key="3">
    <source>
        <dbReference type="ARBA" id="ARBA00022946"/>
    </source>
</evidence>
<gene>
    <name evidence="6" type="ORF">P5673_005476</name>
</gene>
<dbReference type="Pfam" id="PF06644">
    <property type="entry name" value="ATP11"/>
    <property type="match status" value="1"/>
</dbReference>
<comment type="subcellular location">
    <subcellularLocation>
        <location evidence="1">Mitochondrion</location>
    </subcellularLocation>
</comment>
<keyword evidence="7" id="KW-1185">Reference proteome</keyword>
<evidence type="ECO:0000313" key="6">
    <source>
        <dbReference type="EMBL" id="KAK2569646.1"/>
    </source>
</evidence>
<dbReference type="PANTHER" id="PTHR13126">
    <property type="entry name" value="CHAPERONE ATP11"/>
    <property type="match status" value="1"/>
</dbReference>
<evidence type="ECO:0000313" key="7">
    <source>
        <dbReference type="Proteomes" id="UP001249851"/>
    </source>
</evidence>
<keyword evidence="4" id="KW-0496">Mitochondrion</keyword>
<comment type="similarity">
    <text evidence="2">Belongs to the ATP11 family.</text>
</comment>
<protein>
    <submittedName>
        <fullName evidence="6">ATP synthase mitochondrial F1 complex assembly factor 1</fullName>
    </submittedName>
</protein>
<dbReference type="EMBL" id="JARQWQ010000009">
    <property type="protein sequence ID" value="KAK2569646.1"/>
    <property type="molecule type" value="Genomic_DNA"/>
</dbReference>
<organism evidence="6 7">
    <name type="scientific">Acropora cervicornis</name>
    <name type="common">Staghorn coral</name>
    <dbReference type="NCBI Taxonomy" id="6130"/>
    <lineage>
        <taxon>Eukaryota</taxon>
        <taxon>Metazoa</taxon>
        <taxon>Cnidaria</taxon>
        <taxon>Anthozoa</taxon>
        <taxon>Hexacorallia</taxon>
        <taxon>Scleractinia</taxon>
        <taxon>Astrocoeniina</taxon>
        <taxon>Acroporidae</taxon>
        <taxon>Acropora</taxon>
    </lineage>
</organism>
<reference evidence="6" key="1">
    <citation type="journal article" date="2023" name="G3 (Bethesda)">
        <title>Whole genome assembly and annotation of the endangered Caribbean coral Acropora cervicornis.</title>
        <authorList>
            <person name="Selwyn J.D."/>
            <person name="Vollmer S.V."/>
        </authorList>
    </citation>
    <scope>NUCLEOTIDE SEQUENCE</scope>
    <source>
        <strain evidence="6">K2</strain>
    </source>
</reference>
<name>A0AAD9QYX7_ACRCE</name>
<comment type="caution">
    <text evidence="6">The sequence shown here is derived from an EMBL/GenBank/DDBJ whole genome shotgun (WGS) entry which is preliminary data.</text>
</comment>
<feature type="coiled-coil region" evidence="5">
    <location>
        <begin position="56"/>
        <end position="83"/>
    </location>
</feature>
<sequence length="315" mass="36446">MAAAMRVLSLIAKVEKNGRYFQRIPAGIALNANKRLFSSSKAVYLPADGIESNPFYEKYAERIKVVRNEIKEGRLEEKSAEEKFCLDSRAQGEAERFKQKLKQNATEKFLLGSKPLSSKGETSVYGEKTLASVMHMAKIADKSTEEIRQIWQEYHRHKDCICAAIPSNVYNRMEERFLKFPLFIYPLPREQGFEFMYAEFKDHKCYFTSLLHYQTRGENAPWSLAMRHFTDLREKKGIVLMVGEVDTNELSVVDAQWLAYQLQMYYASESDRREEILKTFNRFPDKFDHMSVINELNAEIQSGTLAGSSDDSHKP</sequence>
<dbReference type="PANTHER" id="PTHR13126:SF0">
    <property type="entry name" value="ATP SYNTHASE MITOCHONDRIAL F1 COMPLEX ASSEMBLY FACTOR 1"/>
    <property type="match status" value="1"/>
</dbReference>
<dbReference type="AlphaFoldDB" id="A0AAD9QYX7"/>
<accession>A0AAD9QYX7</accession>
<evidence type="ECO:0000256" key="1">
    <source>
        <dbReference type="ARBA" id="ARBA00004173"/>
    </source>
</evidence>
<keyword evidence="5" id="KW-0175">Coiled coil</keyword>
<dbReference type="GO" id="GO:0005739">
    <property type="term" value="C:mitochondrion"/>
    <property type="evidence" value="ECO:0007669"/>
    <property type="project" value="UniProtKB-SubCell"/>
</dbReference>
<evidence type="ECO:0000256" key="4">
    <source>
        <dbReference type="ARBA" id="ARBA00023128"/>
    </source>
</evidence>
<keyword evidence="3" id="KW-0809">Transit peptide</keyword>
<dbReference type="InterPro" id="IPR010591">
    <property type="entry name" value="ATP11"/>
</dbReference>
<evidence type="ECO:0000256" key="5">
    <source>
        <dbReference type="SAM" id="Coils"/>
    </source>
</evidence>
<proteinExistence type="inferred from homology"/>
<reference evidence="6" key="2">
    <citation type="journal article" date="2023" name="Science">
        <title>Genomic signatures of disease resistance in endangered staghorn corals.</title>
        <authorList>
            <person name="Vollmer S.V."/>
            <person name="Selwyn J.D."/>
            <person name="Despard B.A."/>
            <person name="Roesel C.L."/>
        </authorList>
    </citation>
    <scope>NUCLEOTIDE SEQUENCE</scope>
    <source>
        <strain evidence="6">K2</strain>
    </source>
</reference>